<feature type="compositionally biased region" description="Basic and acidic residues" evidence="1">
    <location>
        <begin position="5433"/>
        <end position="5463"/>
    </location>
</feature>
<feature type="region of interest" description="Disordered" evidence="1">
    <location>
        <begin position="3672"/>
        <end position="4356"/>
    </location>
</feature>
<feature type="compositionally biased region" description="Basic and acidic residues" evidence="1">
    <location>
        <begin position="1268"/>
        <end position="1291"/>
    </location>
</feature>
<feature type="region of interest" description="Disordered" evidence="1">
    <location>
        <begin position="5582"/>
        <end position="5641"/>
    </location>
</feature>
<feature type="compositionally biased region" description="Basic residues" evidence="1">
    <location>
        <begin position="3421"/>
        <end position="3430"/>
    </location>
</feature>
<feature type="compositionally biased region" description="Basic residues" evidence="1">
    <location>
        <begin position="2542"/>
        <end position="2555"/>
    </location>
</feature>
<evidence type="ECO:0000313" key="2">
    <source>
        <dbReference type="EMBL" id="KAJ9149133.1"/>
    </source>
</evidence>
<feature type="compositionally biased region" description="Basic residues" evidence="1">
    <location>
        <begin position="4962"/>
        <end position="4973"/>
    </location>
</feature>
<feature type="compositionally biased region" description="Basic and acidic residues" evidence="1">
    <location>
        <begin position="5018"/>
        <end position="5027"/>
    </location>
</feature>
<feature type="compositionally biased region" description="Polar residues" evidence="1">
    <location>
        <begin position="3878"/>
        <end position="3903"/>
    </location>
</feature>
<feature type="compositionally biased region" description="Basic and acidic residues" evidence="1">
    <location>
        <begin position="4290"/>
        <end position="4303"/>
    </location>
</feature>
<feature type="region of interest" description="Disordered" evidence="1">
    <location>
        <begin position="2036"/>
        <end position="2136"/>
    </location>
</feature>
<feature type="compositionally biased region" description="Basic residues" evidence="1">
    <location>
        <begin position="5084"/>
        <end position="5096"/>
    </location>
</feature>
<feature type="region of interest" description="Disordered" evidence="1">
    <location>
        <begin position="6069"/>
        <end position="6092"/>
    </location>
</feature>
<feature type="compositionally biased region" description="Low complexity" evidence="1">
    <location>
        <begin position="4935"/>
        <end position="4946"/>
    </location>
</feature>
<feature type="compositionally biased region" description="Polar residues" evidence="1">
    <location>
        <begin position="2850"/>
        <end position="2887"/>
    </location>
</feature>
<feature type="compositionally biased region" description="Polar residues" evidence="1">
    <location>
        <begin position="4709"/>
        <end position="4719"/>
    </location>
</feature>
<feature type="compositionally biased region" description="Low complexity" evidence="1">
    <location>
        <begin position="5996"/>
        <end position="6012"/>
    </location>
</feature>
<feature type="region of interest" description="Disordered" evidence="1">
    <location>
        <begin position="2947"/>
        <end position="3001"/>
    </location>
</feature>
<feature type="compositionally biased region" description="Polar residues" evidence="1">
    <location>
        <begin position="4274"/>
        <end position="4289"/>
    </location>
</feature>
<feature type="compositionally biased region" description="Polar residues" evidence="1">
    <location>
        <begin position="386"/>
        <end position="395"/>
    </location>
</feature>
<feature type="compositionally biased region" description="Basic residues" evidence="1">
    <location>
        <begin position="4322"/>
        <end position="4332"/>
    </location>
</feature>
<feature type="region of interest" description="Disordered" evidence="1">
    <location>
        <begin position="1686"/>
        <end position="1743"/>
    </location>
</feature>
<feature type="compositionally biased region" description="Polar residues" evidence="1">
    <location>
        <begin position="5196"/>
        <end position="5211"/>
    </location>
</feature>
<feature type="compositionally biased region" description="Basic residues" evidence="1">
    <location>
        <begin position="1352"/>
        <end position="1361"/>
    </location>
</feature>
<feature type="compositionally biased region" description="Basic residues" evidence="1">
    <location>
        <begin position="4645"/>
        <end position="4654"/>
    </location>
</feature>
<comment type="caution">
    <text evidence="2">The sequence shown here is derived from an EMBL/GenBank/DDBJ whole genome shotgun (WGS) entry which is preliminary data.</text>
</comment>
<feature type="region of interest" description="Disordered" evidence="1">
    <location>
        <begin position="5736"/>
        <end position="6020"/>
    </location>
</feature>
<accession>A0AA38VV64</accession>
<feature type="compositionally biased region" description="Basic and acidic residues" evidence="1">
    <location>
        <begin position="5584"/>
        <end position="5597"/>
    </location>
</feature>
<feature type="compositionally biased region" description="Basic residues" evidence="1">
    <location>
        <begin position="2780"/>
        <end position="2793"/>
    </location>
</feature>
<dbReference type="PANTHER" id="PTHR40641">
    <property type="entry name" value="INVOLUCRIN REPEAT PROTEIN (AFU_ORTHOLOGUE AFUA_2G08060)"/>
    <property type="match status" value="1"/>
</dbReference>
<feature type="compositionally biased region" description="Basic and acidic residues" evidence="1">
    <location>
        <begin position="989"/>
        <end position="1007"/>
    </location>
</feature>
<feature type="compositionally biased region" description="Polar residues" evidence="1">
    <location>
        <begin position="2460"/>
        <end position="2473"/>
    </location>
</feature>
<feature type="region of interest" description="Disordered" evidence="1">
    <location>
        <begin position="1082"/>
        <end position="1136"/>
    </location>
</feature>
<feature type="compositionally biased region" description="Basic and acidic residues" evidence="1">
    <location>
        <begin position="579"/>
        <end position="605"/>
    </location>
</feature>
<feature type="region of interest" description="Disordered" evidence="1">
    <location>
        <begin position="622"/>
        <end position="656"/>
    </location>
</feature>
<feature type="region of interest" description="Disordered" evidence="1">
    <location>
        <begin position="1158"/>
        <end position="1670"/>
    </location>
</feature>
<feature type="compositionally biased region" description="Basic and acidic residues" evidence="1">
    <location>
        <begin position="1622"/>
        <end position="1637"/>
    </location>
</feature>
<feature type="region of interest" description="Disordered" evidence="1">
    <location>
        <begin position="670"/>
        <end position="710"/>
    </location>
</feature>
<feature type="region of interest" description="Disordered" evidence="1">
    <location>
        <begin position="1"/>
        <end position="177"/>
    </location>
</feature>
<feature type="compositionally biased region" description="Basic and acidic residues" evidence="1">
    <location>
        <begin position="4548"/>
        <end position="4572"/>
    </location>
</feature>
<feature type="region of interest" description="Disordered" evidence="1">
    <location>
        <begin position="220"/>
        <end position="266"/>
    </location>
</feature>
<feature type="compositionally biased region" description="Polar residues" evidence="1">
    <location>
        <begin position="352"/>
        <end position="369"/>
    </location>
</feature>
<feature type="region of interest" description="Disordered" evidence="1">
    <location>
        <begin position="5050"/>
        <end position="5211"/>
    </location>
</feature>
<feature type="compositionally biased region" description="Low complexity" evidence="1">
    <location>
        <begin position="4305"/>
        <end position="4316"/>
    </location>
</feature>
<feature type="compositionally biased region" description="Polar residues" evidence="1">
    <location>
        <begin position="1797"/>
        <end position="1811"/>
    </location>
</feature>
<feature type="compositionally biased region" description="Basic residues" evidence="1">
    <location>
        <begin position="4248"/>
        <end position="4258"/>
    </location>
</feature>
<dbReference type="InterPro" id="IPR053268">
    <property type="entry name" value="Woronin_anchor"/>
</dbReference>
<feature type="region of interest" description="Disordered" evidence="1">
    <location>
        <begin position="2161"/>
        <end position="2925"/>
    </location>
</feature>
<feature type="compositionally biased region" description="Polar residues" evidence="1">
    <location>
        <begin position="2907"/>
        <end position="2919"/>
    </location>
</feature>
<gene>
    <name evidence="2" type="ORF">NKR19_g5823</name>
</gene>
<feature type="compositionally biased region" description="Pro residues" evidence="1">
    <location>
        <begin position="45"/>
        <end position="57"/>
    </location>
</feature>
<feature type="region of interest" description="Disordered" evidence="1">
    <location>
        <begin position="291"/>
        <end position="313"/>
    </location>
</feature>
<feature type="compositionally biased region" description="Basic and acidic residues" evidence="1">
    <location>
        <begin position="4796"/>
        <end position="4818"/>
    </location>
</feature>
<feature type="region of interest" description="Disordered" evidence="1">
    <location>
        <begin position="5433"/>
        <end position="5570"/>
    </location>
</feature>
<feature type="compositionally biased region" description="Basic and acidic residues" evidence="1">
    <location>
        <begin position="4144"/>
        <end position="4156"/>
    </location>
</feature>
<feature type="compositionally biased region" description="Polar residues" evidence="1">
    <location>
        <begin position="3156"/>
        <end position="3167"/>
    </location>
</feature>
<feature type="compositionally biased region" description="Basic and acidic residues" evidence="1">
    <location>
        <begin position="3028"/>
        <end position="3050"/>
    </location>
</feature>
<feature type="region of interest" description="Disordered" evidence="1">
    <location>
        <begin position="4778"/>
        <end position="5031"/>
    </location>
</feature>
<sequence length="6579" mass="710310">MLRDSRRRSPESSRRRRAERRHSREQLAAVAATAGPSPTYIPGTEGPPAPRYPPTIPHPQHQPSNVSLRSRADSSTSNTSSTSSSLLNISRKPRGFGIRSFFTSSSKSKKKKRRAFRSKNSSSSSVDSDLAYGKGYIPKSAVNSPRRAPGHPSYRDASAPAFGPDGRPALRRGQTDEEILELGRQLSLYARAENDKDLMRAGRSRPSQIAAGVAVAGLLSRHKTSDSHGARGIGSSKPNRRHDSDDSDWESASDDEGSSSDDYDVGLAYGSAQFSSTHLPQTSLPTHTAAPAIISQPPPEDIRPPYRKPSAVDPAMFGPVNSLRGYINTPCGFRPGEYQRPQPPSYDPQAPVPQSTSASIEANRNSQQPMRVVYPVPTSDPGRFETTGSVISGYTQHPHESPISVSRPAPVVIQAPKPMVPVSTRRLEEDRYHERERGERRKSDGSGLAEAALAGAAAAAIGGAVLSSSRDKREREKESRRAEEDRESARKREKEARRLEEEREAARKREKEARRVVEEREKEARRLSEERALADREYEKRRSRDTKDEARRGDKKSEEKQKDKKPRDSTTSFSNALVVDERVAEAKRKEERRRERRERQRKELEEIQAEIEREKARLLKEGKEIPIITPTEPPPSRKSRKKEAEVGNKSAPSIDPFQFQVDDDAFQTPQFATPARPLTPAVMTVEREPKWDDDVESRERMSRKDSYEQEQAQVRAVLDETEHSTIPAHPEVIAAVIAAANDKDRRRTREAEPTRDPIEEANRWYRLKKEAEREEECRSRSPEPSVLEKYQHEGEEPVMRIVTPPAMEHPHDKSKYDGPNADVRIDHIITPRELPMFRRPPTSLDPNRDSPPQWKSRDPSCERERPLLNLVRPTPEPTPTPEMQRGRAASRSRSRSPSPSLVIGPRGEIRQAPPDTPTSKSVTWGENDTKHYNPSSPDRTAQEREAAEKLQSVLGNKKKPGSGWGDLAAAFAAAAAAGTLPGMSSKPAAPEETKQKSRDVAETKERAPSPPPTTEWKRSDSPTQATRVLTASPARTTAIVDDYDQPPQPGPKPSSPSHHVGQKQMPGAFADDLDFAAHLAAGLESSGFDPNIVIEDPTYRKRDSPPGSNKSKGSSKVEERRGASPPSSSKLPYQKPFAETVTDLGIVGETVAHAEPRERGFVVGEVTDTPASVKGGAPVENEWEPTPKSMKVKKSKRNTIDLADEQPMIAKEEPTPEPESEPKLSKKEQKKRDKAARLREFDDESSTARERDVVVAEPGEPEWTPKLSKKEQKKRDRAARDEGSSTPRETEPESVVAAQPEDEWKEEKGKKGKKKGKSDRGEDREEGSFTPREAQSVVDALEADWADAKSGKKDKKKKRGSTRAEDFPARSEVNSERAVTDRQDEDWADAEPSKDKKKRGKAPLEEESFTSGVLVSEPAPLEDEWEEQKPSKKDKKAKKNQKSGLAWDDVEEAAPSDDRSVSVPVDAFSDLQRTAAQDDEWDTPSKKSKKKSKRDSTYDSYDSPSRPVAQSEVSVESSSKKDRKSKRDSAYDTYDSPSSKKDKKSRRKSTKDSYDRPDEGEPPDRGRDSFKPVDRDVSSLVSEPTRYERQSNGSWADEVEEAQSVVSAPPSSDRKDRKKRSSKDGKDEKSSKDEKRSSGGFFGLFKGTNGGSEKDSDNKDKQSFLGNAGILGAGAGLAGAALASALVGSGADGEESARPKATRGTSGKEDQPSSPTTRAVFAERSATPPGRARSISLGSQLVDPEIVQRVIKPAIDPQYGDLLPLPPSAPGSPDRELDMELGYELPALPESRPDTPPAQQQQERTSLSTTKTHARRRSAFETPTKSPSQTAIPIHFRLGQRSVPPSPGMARSSPVQSPSIPVPELGSVPKPRSRPNSWGRQMLGEPKPLYLVEKASSGSLSTDFEDQQYPALPPSEPASNRESPAPEIKRWEGDVDYLSLGAPQEHEHGQMLRLDTALAALDRSEPLGSADLTPKAERALELGEMPVDPRRQSVGSQSMDDSFHSAAQSPVYQRDSFAVADHNVGLPGDRALAGFIPGKASTGPESPRGQHGYLDELPPLPASSGTSLADEPLAARDSGTVELAPEEVGPADSGPAPAEAMTERRISPSTETLTRSGVEDVTVSPSHSRKVGDQAKSDVDIAAGVAAGLFGTGVVAALMHETSSGKHQSASEEPEKSVTASKPESPSGSIKSAEELLTPDEFSFIPIKRGKKGKKARTAQKFDSPLEPESESVLQRGDIETPSLPEQEATLEKEPTPETTDALESLETPVQAEEFATPLPIPSSTEGGQDQGDDFFEHSTSKKGKKKQNKAAPRGWAEESPTIEQQPDAAAAPLERSISVSSKKGKKKKGKQAFVWEPEEPADGSTPAEGSSTTPTGDAEPPKAATEDADIAAQVQLPESRPVSPPLAEEQTEASAAHQMEEQSEASAPLQRSTSKKEKKKKKKGRQVVSWEPEEPVQDGPNTAADTSETVPESSRAADLAPEEGPPAPLSEAPPSLSQEQTLVAEPASESRDMGSTEAEADEPQPQPEADAESEWAFTPAKKGKKDKNGKKGKRSPPSSVEEPPEVELPKRSPEPPATEAKEAQVPAEQSPVEEALPGTFPETPGIEVTEREVQATDTLSSEPLPGGFPETPATEVNELGVPTANMPAIPSQEETLVEREETSLPGLGPSDVGLEPEPEEWQPTAKKSKKDKKAKKGKKQALAWDVDEPTGDQSPSEPISAAQTEDNNPPEPFTTVRDPKQPMGGLPSGFIEEEVPPAVREQAGAVPEEDESFAPVPTKKGKKDKKGKKGKKTQIAWEPEESAPEEVLGTSISAGEPSASEEPSMVLSSSLSSHPPVSESEQDIEREQPASSAEATIITSEQPVSSQEDQDSGPATSELATVSNKPPVSDEPPIAEQPTVPGTAPKTVNRSMMPSSSPEVLEQFISPVTPPKHVVSERLDLIDAINTPLPDDASAMALEGNEKPPAPAAPPGQQPSPSSQNEKMPAAPSLNVEPASDTQNNGLVGAALSIIPSVAAVGGLFGLGKSKQPEPDTDAKASDITSTRDKAVLADEEPSAASLTGEKPAVSSVDTGPTVGPTADMQPLAPASESAQATHEGADTATVLVPDQQDDSTSKSVHGITSPDLEDNKTVRVDEPSTQETLHHEAVPIIATERSPVTDTAPSSDTMDWELGTGSGKKKGKKGKKGRAKAQDDAAFEVAEPFSTSKALATESDLRDGNQEPQDTGADLQDMVTETPSAVVDDVTAEARVETTPDDEWVLPAKKGKKDKKDKKKRKSTSAFDSPASEPVGEAEVSDIPSTTQEGASASMKVPQLAKETLVVDAPAPAEPSAEDMWAETTAKKGKKGKKKQKSQPAWDVLDPAPSGTSTPLESTEDVQPPAVAVENEEQQEPSAPEPSIGPSAGVLEEPAAEDLWAEASSKNGKKGKKNKKQSAQGWEPEPAAAAAAVEEETPDLAPAADASKSEAQESNQPEQDSAATGQDNLEATADDIWGEPVTKKGKKGKKDKKRGPSKTSSGVATPAIEEHPVVEDTLAPEETSTVHEAAVSAEIPAPAEAEHFYEPSLGESISAVGPTPAEESVAARETLAAEIPVAKETRADEDSTLQQPAIAEEHPASASGPSVISDLPAAELSGPAVETPVFVNTSTTESLPEAEPTIVHHLAHVIETPRVLDQSTMESSSLDDQSPVASRVVEPSTLEDIPTVNDKAATPIPADPAQRAQADNSSLVEAISVTPVSLEEVRAQQPTEASADDIWGEPSKRSKKDKKGKKEREPANGADVELPLTENATVPGHDEAAEQPTQTLSDLIPTEAAAVPENLTSDVLAGGQKGVPDVGGRSIQTAPVEPLAESVWEEPTSAKKGKRGKKNKRATKDSEFEQLETAQKSSDNDASVESSQTEAPLTTANEDLPREPGDSAVEAAADDIWEETSSKKGKKSKLSRQSTFEEPIQPETTKQVDDAETPEASKETSPEAQQELPLSEEASTKEVEGGDPWAEASTKKSKKGKKKKDKAQPFSWDEPAQTEGPRSLEPTVSTSSAEGAPDVDIQTGGNSQSELTKAARSSKPESTAEEPAEEKASVDLASREVAEYPVIPPVSDEPVATGSAATAEPASSEELLISRNLPSVMNQHIDRTTAKPDTAAEAADLSVHDSATHPDHGAVEAPVSITEEAPDKAPSLPLSQEAPLTITQSNEPSHPTTETGAEVSKRETASGAVGLGDQQTSYNEPSDVPSPFQEDLSALLPTSPYSVSLRKSKKDKKKRQSSQTETAEASNLIGDDNQNAGFPDSATTSEDVTSRHLTPDAETSSKDLPPLEDMLDLPQSFTLKRSKKDKKNGKAKAMPWDDAGTTSEDTTSDSWSTPLLPATQLSTIMEASTEDLSGSVVRTKHLDDVAVAEQQAEVALEEQQPARTISEDQTAELPQDYASDASQKTEKAPSEAPPETPVDVEPSAEDDTFSWPTKKDKKDKKGKKSKSIQSESTAIEESKPPSEEGATADRSAGNLLEEEAKDDDFATLTPGKKGKKGKKNKRSTFTWDEPEPELPSEAGPSVNEVVAEKDPADETVLRPSLEDAQSRAVEDLPTVSHPAETENDIPTAGALELPDAKLSEAQVSNAPDRKQRDLAEQPPQPEPDVSQEAKEAEDDWAFPVDKKSKKGKKGKKDKAAKSTEFETPSGTATPLVEDALATIAEPSTNQEVGPASAILEDNKEPDAAQEPPQSEPSQLETQAEDIWGTASSKKSKKEKKKKKGSKVSDSEPASGAQTPVQEKEVPAIMPVEASAVEIQQAAEPSVVGEEPANVARAAETHGENVRESQPKEPKEEKTPEDSELADIEIPSETPVEEPTAGPSSREVEGLPPPELAEPVNRDVPVPAAVPEPEEVPVPEVEAQPEAEDFWAISAKKSKKDKKRKGSKLVEVATPSGASAQPPSDELAGSVDVKDKVPVPARKAVPEAEVAAEPEPQDLWAVSTKKSKKDKKRKGSKFADAESSPGTATPAVQEESRDLVLDSSTADVKKEPTIDDQQEDVQAKDEEGKGKQAAAGVLAGAAVLSTLPDVADLLTGQKDNGNQPSQELVQEVEKEVEPDDFWETPAKKSKKDKKGKKNASRSASGTATPAREEEVIPATTTTVDRPEVPAAAIETAPEQDDFPEFTTKKSKKDKKKKGKQVAVSDLSATPSSQEENITETQKQKASEPDLAESDVSALKSESQDSAEAPSSSKIEINPAFQQALRLSPDHGLKALLPNVGTLGFIEPHVLYPADTPSPKLLTGSPPPKELLGAPPEVTEASHEVDMTPAQESGSRVSHSPPFDSATQRKRAKTIEADPNAAGETVNPAREIAASYLEDKSQVPAEDAPGGEPKEGGRGHSVSASRTPSRDESRDITASGPEDKRTESGPQMVLTEEPMAMDTEPEPSALDIAAAVLEVGPKSLLVAEHKPGVDDFAARASKIDDPPSPEAKKLAASWLEHEHEQHHHGATPPARSEQDDTANLEAQERQLAKDEAVKSASPRAPSPENALTEKTTSSKKKAKLPTTQEDNKEDAAAAAAAGALAGGVTLLAEKFGGSKKRKGKQKKLLDKRTVREDDLFDDPALWEGADRRPLDGSRMDENADGFWDVPDAVEEVEEERRDVGGDEKAEERDRDVVMGGTGEQSVLRLREVVEEAAGDYVESPTLGRRASERKREAERRNKSRQEDDATEIRPVQRAFSFPDDIADEDVSSPATAAAPIIQRELVEDNIEDYSPVSRTAHQMSTIPDFRRSVPSLPPVQEEAPEELEPEKHFARHLTRAPEENRDSGFLSDSPASQRRSHRFEDDSHRDSGVHLKDWPEGTPPRTSQARFDAHPARDFGSSLKTETHSHEREHLESPRAVKRSSESSKDTPRGLGHTPKLKEPSPPPRTPEPQKSLARKRTTRQLDNEPTPERNVGAALTPVPAERRVASDNSALRQYSRSPAETSSMIARRSASNTSITRHRTPEPLNLRPDTPGSIRSLHSATPPLRRVDKRVSGDLRSVSLSQRSLSEMSASGRADNDKHNKDAATAAALGVAAGAAALALAANSRASQNTTPVANEGRVRTKDMADVYDGFGEGRIGSPRSPTRPHSMRRRQSMQVLDLENKVKELEAENQALSNARMQVEQTSSQRASMALAQRDAEIDSLKSNIAFLQKEVERLTEVNEGLSSANAQIAVTHSERYRRLESQHAEAARELEQARAATTRSLQEKDAEIAALRSQLQETQSQIRRMQEQILSATTSSSSSPSDFLRIRDVDHFDQRCQSLCSHVQQWVLRFSKFSDMRACRLTSEINDEKIIDRLDNAVLDGSDVDTYLNDRVRRRDIFMSMTMTMIWEFVFTRYLFGMDREQRQKLKSLEKTLLEVGPPHAVRQWRAITLTLLASRPQFQSQRDADTEAVVQAVFQTLSVILPPPTNMEDQIQSQLRKVLREAVDLAVEMRTQRAEYVMLPPLQPEYDDTGELTETVAFNAGLMHERSGEATTDEEWEAAGSVVRVVLFPLVVKKGDDEGRGDDEVVVCPAQVLVARPRGAADKRSIRMVTPSSDAGGASLMARSMNSPAGTVMMGHGRNNGSNVSMGGGAEGEFI</sequence>
<feature type="region of interest" description="Disordered" evidence="1">
    <location>
        <begin position="1755"/>
        <end position="1930"/>
    </location>
</feature>
<feature type="compositionally biased region" description="Basic and acidic residues" evidence="1">
    <location>
        <begin position="5482"/>
        <end position="5493"/>
    </location>
</feature>
<feature type="compositionally biased region" description="Polar residues" evidence="1">
    <location>
        <begin position="4183"/>
        <end position="4197"/>
    </location>
</feature>
<feature type="compositionally biased region" description="Low complexity" evidence="1">
    <location>
        <begin position="5532"/>
        <end position="5551"/>
    </location>
</feature>
<feature type="compositionally biased region" description="Polar residues" evidence="1">
    <location>
        <begin position="917"/>
        <end position="939"/>
    </location>
</feature>
<feature type="compositionally biased region" description="Basic and acidic residues" evidence="1">
    <location>
        <begin position="3127"/>
        <end position="3147"/>
    </location>
</feature>
<evidence type="ECO:0000256" key="1">
    <source>
        <dbReference type="SAM" id="MobiDB-lite"/>
    </source>
</evidence>
<feature type="compositionally biased region" description="Polar residues" evidence="1">
    <location>
        <begin position="3466"/>
        <end position="3483"/>
    </location>
</feature>
<feature type="region of interest" description="Disordered" evidence="1">
    <location>
        <begin position="768"/>
        <end position="964"/>
    </location>
</feature>
<feature type="compositionally biased region" description="Polar residues" evidence="1">
    <location>
        <begin position="3672"/>
        <end position="3686"/>
    </location>
</feature>
<feature type="compositionally biased region" description="Basic residues" evidence="1">
    <location>
        <begin position="3263"/>
        <end position="3277"/>
    </location>
</feature>
<keyword evidence="3" id="KW-1185">Reference proteome</keyword>
<feature type="compositionally biased region" description="Low complexity" evidence="1">
    <location>
        <begin position="4098"/>
        <end position="4112"/>
    </location>
</feature>
<feature type="compositionally biased region" description="Low complexity" evidence="1">
    <location>
        <begin position="2812"/>
        <end position="2840"/>
    </location>
</feature>
<organism evidence="2 3">
    <name type="scientific">Coniochaeta hoffmannii</name>
    <dbReference type="NCBI Taxonomy" id="91930"/>
    <lineage>
        <taxon>Eukaryota</taxon>
        <taxon>Fungi</taxon>
        <taxon>Dikarya</taxon>
        <taxon>Ascomycota</taxon>
        <taxon>Pezizomycotina</taxon>
        <taxon>Sordariomycetes</taxon>
        <taxon>Sordariomycetidae</taxon>
        <taxon>Coniochaetales</taxon>
        <taxon>Coniochaetaceae</taxon>
        <taxon>Coniochaeta</taxon>
    </lineage>
</organism>
<feature type="compositionally biased region" description="Basic and acidic residues" evidence="1">
    <location>
        <begin position="1652"/>
        <end position="1662"/>
    </location>
</feature>
<feature type="region of interest" description="Disordered" evidence="1">
    <location>
        <begin position="331"/>
        <end position="449"/>
    </location>
</feature>
<feature type="compositionally biased region" description="Basic and acidic residues" evidence="1">
    <location>
        <begin position="5364"/>
        <end position="5383"/>
    </location>
</feature>
<feature type="region of interest" description="Disordered" evidence="1">
    <location>
        <begin position="5249"/>
        <end position="5403"/>
    </location>
</feature>
<feature type="region of interest" description="Disordered" evidence="1">
    <location>
        <begin position="3022"/>
        <end position="3545"/>
    </location>
</feature>
<feature type="compositionally biased region" description="Polar residues" evidence="1">
    <location>
        <begin position="2178"/>
        <end position="2190"/>
    </location>
</feature>
<feature type="compositionally biased region" description="Basic and acidic residues" evidence="1">
    <location>
        <begin position="5614"/>
        <end position="5632"/>
    </location>
</feature>
<feature type="compositionally biased region" description="Polar residues" evidence="1">
    <location>
        <begin position="1021"/>
        <end position="1035"/>
    </location>
</feature>
<feature type="compositionally biased region" description="Basic residues" evidence="1">
    <location>
        <begin position="14"/>
        <end position="23"/>
    </location>
</feature>
<feature type="compositionally biased region" description="Basic residues" evidence="1">
    <location>
        <begin position="1432"/>
        <end position="1441"/>
    </location>
</feature>
<feature type="compositionally biased region" description="Acidic residues" evidence="1">
    <location>
        <begin position="245"/>
        <end position="264"/>
    </location>
</feature>
<feature type="region of interest" description="Disordered" evidence="1">
    <location>
        <begin position="1965"/>
        <end position="2008"/>
    </location>
</feature>
<feature type="compositionally biased region" description="Low complexity" evidence="1">
    <location>
        <begin position="4339"/>
        <end position="4355"/>
    </location>
</feature>
<feature type="compositionally biased region" description="Basic residues" evidence="1">
    <location>
        <begin position="3177"/>
        <end position="3189"/>
    </location>
</feature>
<feature type="compositionally biased region" description="Polar residues" evidence="1">
    <location>
        <begin position="1821"/>
        <end position="1831"/>
    </location>
</feature>
<feature type="compositionally biased region" description="Pro residues" evidence="1">
    <location>
        <begin position="2965"/>
        <end position="2975"/>
    </location>
</feature>
<feature type="compositionally biased region" description="Basic residues" evidence="1">
    <location>
        <begin position="3497"/>
        <end position="3510"/>
    </location>
</feature>
<feature type="compositionally biased region" description="Basic and acidic residues" evidence="1">
    <location>
        <begin position="5665"/>
        <end position="5687"/>
    </location>
</feature>
<feature type="compositionally biased region" description="Basic and acidic residues" evidence="1">
    <location>
        <begin position="5798"/>
        <end position="5815"/>
    </location>
</feature>
<feature type="compositionally biased region" description="Basic residues" evidence="1">
    <location>
        <begin position="5145"/>
        <end position="5156"/>
    </location>
</feature>
<feature type="compositionally biased region" description="Polar residues" evidence="1">
    <location>
        <begin position="2712"/>
        <end position="2728"/>
    </location>
</feature>
<feature type="compositionally biased region" description="Basic residues" evidence="1">
    <location>
        <begin position="4514"/>
        <end position="4524"/>
    </location>
</feature>
<feature type="compositionally biased region" description="Basic and acidic residues" evidence="1">
    <location>
        <begin position="1318"/>
        <end position="1327"/>
    </location>
</feature>
<feature type="compositionally biased region" description="Basic residues" evidence="1">
    <location>
        <begin position="3341"/>
        <end position="3351"/>
    </location>
</feature>
<feature type="compositionally biased region" description="Basic residues" evidence="1">
    <location>
        <begin position="2208"/>
        <end position="2218"/>
    </location>
</feature>
<feature type="compositionally biased region" description="Basic and acidic residues" evidence="1">
    <location>
        <begin position="1"/>
        <end position="13"/>
    </location>
</feature>
<feature type="compositionally biased region" description="Basic and acidic residues" evidence="1">
    <location>
        <begin position="4071"/>
        <end position="4084"/>
    </location>
</feature>
<feature type="compositionally biased region" description="Basic residues" evidence="1">
    <location>
        <begin position="2687"/>
        <end position="2700"/>
    </location>
</feature>
<name>A0AA38VV64_9PEZI</name>
<feature type="compositionally biased region" description="Basic and acidic residues" evidence="1">
    <location>
        <begin position="1974"/>
        <end position="1991"/>
    </location>
</feature>
<feature type="region of interest" description="Disordered" evidence="1">
    <location>
        <begin position="4393"/>
        <end position="4766"/>
    </location>
</feature>
<proteinExistence type="predicted"/>
<feature type="compositionally biased region" description="Basic and acidic residues" evidence="1">
    <location>
        <begin position="1550"/>
        <end position="1577"/>
    </location>
</feature>
<feature type="compositionally biased region" description="Acidic residues" evidence="1">
    <location>
        <begin position="4869"/>
        <end position="4886"/>
    </location>
</feature>
<feature type="compositionally biased region" description="Low complexity" evidence="1">
    <location>
        <begin position="74"/>
        <end position="88"/>
    </location>
</feature>
<protein>
    <submittedName>
        <fullName evidence="2">Involucrin repeat protein</fullName>
    </submittedName>
</protein>
<feature type="compositionally biased region" description="Basic residues" evidence="1">
    <location>
        <begin position="3997"/>
        <end position="4007"/>
    </location>
</feature>
<feature type="compositionally biased region" description="Basic residues" evidence="1">
    <location>
        <begin position="5553"/>
        <end position="5562"/>
    </location>
</feature>
<reference evidence="2" key="1">
    <citation type="submission" date="2022-07" db="EMBL/GenBank/DDBJ databases">
        <title>Fungi with potential for degradation of polypropylene.</title>
        <authorList>
            <person name="Gostincar C."/>
        </authorList>
    </citation>
    <scope>NUCLEOTIDE SEQUENCE</scope>
    <source>
        <strain evidence="2">EXF-13287</strain>
    </source>
</reference>
<evidence type="ECO:0000313" key="3">
    <source>
        <dbReference type="Proteomes" id="UP001174691"/>
    </source>
</evidence>
<feature type="compositionally biased region" description="Basic residues" evidence="1">
    <location>
        <begin position="2437"/>
        <end position="2446"/>
    </location>
</feature>
<feature type="compositionally biased region" description="Basic and acidic residues" evidence="1">
    <location>
        <begin position="768"/>
        <end position="781"/>
    </location>
</feature>
<dbReference type="PANTHER" id="PTHR40641:SF2">
    <property type="entry name" value="INVOLUCRIN REPEAT PROTEIN"/>
    <property type="match status" value="1"/>
</dbReference>
<feature type="compositionally biased region" description="Basic residues" evidence="1">
    <location>
        <begin position="107"/>
        <end position="117"/>
    </location>
</feature>
<feature type="compositionally biased region" description="Basic residues" evidence="1">
    <location>
        <begin position="4731"/>
        <end position="4743"/>
    </location>
</feature>
<feature type="compositionally biased region" description="Basic residues" evidence="1">
    <location>
        <begin position="3857"/>
        <end position="3867"/>
    </location>
</feature>
<feature type="region of interest" description="Disordered" evidence="1">
    <location>
        <begin position="462"/>
        <end position="605"/>
    </location>
</feature>
<feature type="compositionally biased region" description="Polar residues" evidence="1">
    <location>
        <begin position="5927"/>
        <end position="5956"/>
    </location>
</feature>
<feature type="compositionally biased region" description="Basic and acidic residues" evidence="1">
    <location>
        <begin position="855"/>
        <end position="866"/>
    </location>
</feature>
<feature type="compositionally biased region" description="Basic residues" evidence="1">
    <location>
        <begin position="4457"/>
        <end position="4468"/>
    </location>
</feature>
<feature type="compositionally biased region" description="Basic and acidic residues" evidence="1">
    <location>
        <begin position="469"/>
        <end position="568"/>
    </location>
</feature>
<feature type="compositionally biased region" description="Basic and acidic residues" evidence="1">
    <location>
        <begin position="425"/>
        <end position="444"/>
    </location>
</feature>
<feature type="compositionally biased region" description="Basic and acidic residues" evidence="1">
    <location>
        <begin position="789"/>
        <end position="798"/>
    </location>
</feature>
<feature type="compositionally biased region" description="Polar residues" evidence="1">
    <location>
        <begin position="1993"/>
        <end position="2008"/>
    </location>
</feature>
<feature type="compositionally biased region" description="Basic and acidic residues" evidence="1">
    <location>
        <begin position="1210"/>
        <end position="1254"/>
    </location>
</feature>
<dbReference type="EMBL" id="JANBVN010000083">
    <property type="protein sequence ID" value="KAJ9149133.1"/>
    <property type="molecule type" value="Genomic_DNA"/>
</dbReference>
<feature type="region of interest" description="Disordered" evidence="1">
    <location>
        <begin position="980"/>
        <end position="1069"/>
    </location>
</feature>
<feature type="region of interest" description="Disordered" evidence="1">
    <location>
        <begin position="5654"/>
        <end position="5714"/>
    </location>
</feature>
<feature type="compositionally biased region" description="Basic and acidic residues" evidence="1">
    <location>
        <begin position="5841"/>
        <end position="5868"/>
    </location>
</feature>
<feature type="compositionally biased region" description="Basic residues" evidence="1">
    <location>
        <begin position="4893"/>
        <end position="4904"/>
    </location>
</feature>
<feature type="compositionally biased region" description="Basic and acidic residues" evidence="1">
    <location>
        <begin position="685"/>
        <end position="707"/>
    </location>
</feature>
<feature type="compositionally biased region" description="Low complexity" evidence="1">
    <location>
        <begin position="1105"/>
        <end position="1114"/>
    </location>
</feature>
<feature type="compositionally biased region" description="Low complexity" evidence="1">
    <location>
        <begin position="3437"/>
        <end position="3446"/>
    </location>
</feature>
<feature type="compositionally biased region" description="Basic and acidic residues" evidence="1">
    <location>
        <begin position="1362"/>
        <end position="1382"/>
    </location>
</feature>
<dbReference type="Proteomes" id="UP001174691">
    <property type="component" value="Unassembled WGS sequence"/>
</dbReference>
<feature type="compositionally biased region" description="Low complexity" evidence="1">
    <location>
        <begin position="1852"/>
        <end position="1863"/>
    </location>
</feature>
<feature type="compositionally biased region" description="Polar residues" evidence="1">
    <location>
        <begin position="5163"/>
        <end position="5177"/>
    </location>
</feature>